<comment type="caution">
    <text evidence="2">The sequence shown here is derived from an EMBL/GenBank/DDBJ whole genome shotgun (WGS) entry which is preliminary data.</text>
</comment>
<name>A0A7J8JJ81_ROUAE</name>
<proteinExistence type="predicted"/>
<sequence length="127" mass="13030">MGGKYKILVLDLVSETRSQRVVSPQCSGALATGQRAGDSLRVSGAGAPVGSEAGSSPRSGRDLVSGVAPPPLPVQIRGDDSDQAVAAPYPEVWFPSTDAISEQDVVGTGGVDQRPYLLGEQPEEPAS</sequence>
<evidence type="ECO:0000256" key="1">
    <source>
        <dbReference type="SAM" id="MobiDB-lite"/>
    </source>
</evidence>
<feature type="region of interest" description="Disordered" evidence="1">
    <location>
        <begin position="106"/>
        <end position="127"/>
    </location>
</feature>
<evidence type="ECO:0000313" key="3">
    <source>
        <dbReference type="Proteomes" id="UP000593571"/>
    </source>
</evidence>
<organism evidence="2 3">
    <name type="scientific">Rousettus aegyptiacus</name>
    <name type="common">Egyptian fruit bat</name>
    <name type="synonym">Pteropus aegyptiacus</name>
    <dbReference type="NCBI Taxonomy" id="9407"/>
    <lineage>
        <taxon>Eukaryota</taxon>
        <taxon>Metazoa</taxon>
        <taxon>Chordata</taxon>
        <taxon>Craniata</taxon>
        <taxon>Vertebrata</taxon>
        <taxon>Euteleostomi</taxon>
        <taxon>Mammalia</taxon>
        <taxon>Eutheria</taxon>
        <taxon>Laurasiatheria</taxon>
        <taxon>Chiroptera</taxon>
        <taxon>Yinpterochiroptera</taxon>
        <taxon>Pteropodoidea</taxon>
        <taxon>Pteropodidae</taxon>
        <taxon>Rousettinae</taxon>
        <taxon>Rousettus</taxon>
    </lineage>
</organism>
<protein>
    <submittedName>
        <fullName evidence="2">Uncharacterized protein</fullName>
    </submittedName>
</protein>
<keyword evidence="3" id="KW-1185">Reference proteome</keyword>
<reference evidence="2 3" key="1">
    <citation type="journal article" date="2020" name="Nature">
        <title>Six reference-quality genomes reveal evolution of bat adaptations.</title>
        <authorList>
            <person name="Jebb D."/>
            <person name="Huang Z."/>
            <person name="Pippel M."/>
            <person name="Hughes G.M."/>
            <person name="Lavrichenko K."/>
            <person name="Devanna P."/>
            <person name="Winkler S."/>
            <person name="Jermiin L.S."/>
            <person name="Skirmuntt E.C."/>
            <person name="Katzourakis A."/>
            <person name="Burkitt-Gray L."/>
            <person name="Ray D.A."/>
            <person name="Sullivan K.A.M."/>
            <person name="Roscito J.G."/>
            <person name="Kirilenko B.M."/>
            <person name="Davalos L.M."/>
            <person name="Corthals A.P."/>
            <person name="Power M.L."/>
            <person name="Jones G."/>
            <person name="Ransome R.D."/>
            <person name="Dechmann D.K.N."/>
            <person name="Locatelli A.G."/>
            <person name="Puechmaille S.J."/>
            <person name="Fedrigo O."/>
            <person name="Jarvis E.D."/>
            <person name="Hiller M."/>
            <person name="Vernes S.C."/>
            <person name="Myers E.W."/>
            <person name="Teeling E.C."/>
        </authorList>
    </citation>
    <scope>NUCLEOTIDE SEQUENCE [LARGE SCALE GENOMIC DNA]</scope>
    <source>
        <strain evidence="2">MRouAeg1</strain>
        <tissue evidence="2">Muscle</tissue>
    </source>
</reference>
<evidence type="ECO:0000313" key="2">
    <source>
        <dbReference type="EMBL" id="KAF6496152.1"/>
    </source>
</evidence>
<accession>A0A7J8JJ81</accession>
<dbReference type="Proteomes" id="UP000593571">
    <property type="component" value="Unassembled WGS sequence"/>
</dbReference>
<feature type="region of interest" description="Disordered" evidence="1">
    <location>
        <begin position="34"/>
        <end position="71"/>
    </location>
</feature>
<dbReference type="AlphaFoldDB" id="A0A7J8JJ81"/>
<dbReference type="EMBL" id="JACASE010000002">
    <property type="protein sequence ID" value="KAF6496152.1"/>
    <property type="molecule type" value="Genomic_DNA"/>
</dbReference>
<gene>
    <name evidence="2" type="ORF">HJG63_010380</name>
</gene>